<gene>
    <name evidence="2" type="ORF">HMF7854_14845</name>
</gene>
<keyword evidence="1" id="KW-1133">Transmembrane helix</keyword>
<dbReference type="EMBL" id="RWJF01000001">
    <property type="protein sequence ID" value="RST31973.1"/>
    <property type="molecule type" value="Genomic_DNA"/>
</dbReference>
<reference evidence="2 3" key="1">
    <citation type="submission" date="2018-12" db="EMBL/GenBank/DDBJ databases">
        <title>Sphingomonas sp. HMF7854 Genome sequencing and assembly.</title>
        <authorList>
            <person name="Cha I."/>
            <person name="Kang H."/>
            <person name="Kim H."/>
            <person name="Kang J."/>
            <person name="Joh K."/>
        </authorList>
    </citation>
    <scope>NUCLEOTIDE SEQUENCE [LARGE SCALE GENOMIC DNA]</scope>
    <source>
        <strain evidence="2 3">HMF7854</strain>
    </source>
</reference>
<evidence type="ECO:0000313" key="3">
    <source>
        <dbReference type="Proteomes" id="UP000274661"/>
    </source>
</evidence>
<sequence length="81" mass="8965">MTPEEEHALWRKRFMVFAIFRLLGVGMVFAGIAIALGDLVRPGGSLPFGLPLVLVGALDALFVPRILKAAYRRQDEEAGRR</sequence>
<dbReference type="RefSeq" id="WP_126719913.1">
    <property type="nucleotide sequence ID" value="NZ_RWJF01000001.1"/>
</dbReference>
<dbReference type="Proteomes" id="UP000274661">
    <property type="component" value="Unassembled WGS sequence"/>
</dbReference>
<comment type="caution">
    <text evidence="2">The sequence shown here is derived from an EMBL/GenBank/DDBJ whole genome shotgun (WGS) entry which is preliminary data.</text>
</comment>
<keyword evidence="1" id="KW-0472">Membrane</keyword>
<dbReference type="OrthoDB" id="7574366at2"/>
<protein>
    <submittedName>
        <fullName evidence="2">Uncharacterized protein</fullName>
    </submittedName>
</protein>
<name>A0A3R9YP70_9SPHN</name>
<keyword evidence="1" id="KW-0812">Transmembrane</keyword>
<organism evidence="2 3">
    <name type="scientific">Sphingomonas ginkgonis</name>
    <dbReference type="NCBI Taxonomy" id="2315330"/>
    <lineage>
        <taxon>Bacteria</taxon>
        <taxon>Pseudomonadati</taxon>
        <taxon>Pseudomonadota</taxon>
        <taxon>Alphaproteobacteria</taxon>
        <taxon>Sphingomonadales</taxon>
        <taxon>Sphingomonadaceae</taxon>
        <taxon>Sphingomonas</taxon>
    </lineage>
</organism>
<keyword evidence="3" id="KW-1185">Reference proteome</keyword>
<evidence type="ECO:0000256" key="1">
    <source>
        <dbReference type="SAM" id="Phobius"/>
    </source>
</evidence>
<accession>A0A3R9YP70</accession>
<proteinExistence type="predicted"/>
<feature type="transmembrane region" description="Helical" evidence="1">
    <location>
        <begin position="48"/>
        <end position="67"/>
    </location>
</feature>
<evidence type="ECO:0000313" key="2">
    <source>
        <dbReference type="EMBL" id="RST31973.1"/>
    </source>
</evidence>
<feature type="transmembrane region" description="Helical" evidence="1">
    <location>
        <begin position="14"/>
        <end position="36"/>
    </location>
</feature>
<dbReference type="AlphaFoldDB" id="A0A3R9YP70"/>